<name>X1JRM9_9ZZZZ</name>
<organism evidence="2">
    <name type="scientific">marine sediment metagenome</name>
    <dbReference type="NCBI Taxonomy" id="412755"/>
    <lineage>
        <taxon>unclassified sequences</taxon>
        <taxon>metagenomes</taxon>
        <taxon>ecological metagenomes</taxon>
    </lineage>
</organism>
<reference evidence="2" key="1">
    <citation type="journal article" date="2014" name="Front. Microbiol.">
        <title>High frequency of phylogenetically diverse reductive dehalogenase-homologous genes in deep subseafloor sedimentary metagenomes.</title>
        <authorList>
            <person name="Kawai M."/>
            <person name="Futagami T."/>
            <person name="Toyoda A."/>
            <person name="Takaki Y."/>
            <person name="Nishi S."/>
            <person name="Hori S."/>
            <person name="Arai W."/>
            <person name="Tsubouchi T."/>
            <person name="Morono Y."/>
            <person name="Uchiyama I."/>
            <person name="Ito T."/>
            <person name="Fujiyama A."/>
            <person name="Inagaki F."/>
            <person name="Takami H."/>
        </authorList>
    </citation>
    <scope>NUCLEOTIDE SEQUENCE</scope>
    <source>
        <strain evidence="2">Expedition CK06-06</strain>
    </source>
</reference>
<dbReference type="AlphaFoldDB" id="X1JRM9"/>
<dbReference type="GO" id="GO:0005829">
    <property type="term" value="C:cytosol"/>
    <property type="evidence" value="ECO:0007669"/>
    <property type="project" value="TreeGrafter"/>
</dbReference>
<dbReference type="PANTHER" id="PTHR11647:SF1">
    <property type="entry name" value="COLLAPSIN RESPONSE MEDIATOR PROTEIN"/>
    <property type="match status" value="1"/>
</dbReference>
<protein>
    <recommendedName>
        <fullName evidence="1">Amidohydrolase 3 domain-containing protein</fullName>
    </recommendedName>
</protein>
<dbReference type="SUPFAM" id="SSF51338">
    <property type="entry name" value="Composite domain of metallo-dependent hydrolases"/>
    <property type="match status" value="1"/>
</dbReference>
<dbReference type="GO" id="GO:0016812">
    <property type="term" value="F:hydrolase activity, acting on carbon-nitrogen (but not peptide) bonds, in cyclic amides"/>
    <property type="evidence" value="ECO:0007669"/>
    <property type="project" value="TreeGrafter"/>
</dbReference>
<feature type="non-terminal residue" evidence="2">
    <location>
        <position position="124"/>
    </location>
</feature>
<proteinExistence type="predicted"/>
<dbReference type="InterPro" id="IPR013108">
    <property type="entry name" value="Amidohydro_3"/>
</dbReference>
<accession>X1JRM9</accession>
<feature type="domain" description="Amidohydrolase 3" evidence="1">
    <location>
        <begin position="42"/>
        <end position="92"/>
    </location>
</feature>
<evidence type="ECO:0000313" key="2">
    <source>
        <dbReference type="EMBL" id="GAH97406.1"/>
    </source>
</evidence>
<dbReference type="InterPro" id="IPR050378">
    <property type="entry name" value="Metallo-dep_Hydrolases_sf"/>
</dbReference>
<dbReference type="InterPro" id="IPR011059">
    <property type="entry name" value="Metal-dep_hydrolase_composite"/>
</dbReference>
<dbReference type="PANTHER" id="PTHR11647">
    <property type="entry name" value="HYDRANTOINASE/DIHYDROPYRIMIDINASE FAMILY MEMBER"/>
    <property type="match status" value="1"/>
</dbReference>
<dbReference type="Gene3D" id="3.20.20.140">
    <property type="entry name" value="Metal-dependent hydrolases"/>
    <property type="match status" value="1"/>
</dbReference>
<gene>
    <name evidence="2" type="ORF">S03H2_69436</name>
</gene>
<dbReference type="EMBL" id="BARU01045876">
    <property type="protein sequence ID" value="GAH97406.1"/>
    <property type="molecule type" value="Genomic_DNA"/>
</dbReference>
<dbReference type="Gene3D" id="2.30.40.10">
    <property type="entry name" value="Urease, subunit C, domain 1"/>
    <property type="match status" value="1"/>
</dbReference>
<dbReference type="Pfam" id="PF07969">
    <property type="entry name" value="Amidohydro_3"/>
    <property type="match status" value="1"/>
</dbReference>
<sequence length="124" mass="13590">MFDLLIRNGRVVDGSGNPWFKADIGIEGEFISEIGNLSHGKEEINAEGRIVSPGFIDVHSHSDLPLVVDPRAESKVRQGVTTEVVGNCGSSAAPLLPQTLDQTKHRLSLYDPSLEVDWTTMNEY</sequence>
<comment type="caution">
    <text evidence="2">The sequence shown here is derived from an EMBL/GenBank/DDBJ whole genome shotgun (WGS) entry which is preliminary data.</text>
</comment>
<evidence type="ECO:0000259" key="1">
    <source>
        <dbReference type="Pfam" id="PF07969"/>
    </source>
</evidence>